<evidence type="ECO:0000313" key="1">
    <source>
        <dbReference type="EMBL" id="CAH3046117.1"/>
    </source>
</evidence>
<reference evidence="1 2" key="1">
    <citation type="submission" date="2022-05" db="EMBL/GenBank/DDBJ databases">
        <authorList>
            <consortium name="Genoscope - CEA"/>
            <person name="William W."/>
        </authorList>
    </citation>
    <scope>NUCLEOTIDE SEQUENCE [LARGE SCALE GENOMIC DNA]</scope>
</reference>
<dbReference type="EMBL" id="CALNXK010000014">
    <property type="protein sequence ID" value="CAH3046117.1"/>
    <property type="molecule type" value="Genomic_DNA"/>
</dbReference>
<name>A0ABN8NAK5_9CNID</name>
<evidence type="ECO:0000313" key="2">
    <source>
        <dbReference type="Proteomes" id="UP001159405"/>
    </source>
</evidence>
<sequence length="412" mass="47003">MKTTQCSRVCPLVDDGDDLLQVKSRRKQAAYDFVVNHCSSDPTLDYFDPLKKAKLKSFKDLKAVRKVHNKNLVLPLRMARDVFARIALLEQFRQIDVKVLFTYPLGPPRKSNKAKLSQQLERGITATEKYPENATSIFDGMAVLQKLKIPSGATFYMVAERVFEMVTSTCSMRIDVLFDMYRGQLDTKVNFEPCMYHEVSIKNVERIKRVSTSDGVQYKNILPAYTCNKLLSVTANKPEIVKFLVSQWQTDTFRSRLGNRIMYITIEEQCWQLDVRTCEPVPELQCNHEEADMRMVLHARHTAGPCVIHSDDTDVFILLLSFSRDLGECYIKKGMDAKTRLIKLSKVVSTLEKQLDRGIEKQSFMKALIGIHTITGCDTSLPSLVKESGKEYSFFNVMTDMSKPWQVSGTSG</sequence>
<keyword evidence="2" id="KW-1185">Reference proteome</keyword>
<accession>A0ABN8NAK5</accession>
<dbReference type="PANTHER" id="PTHR46704">
    <property type="entry name" value="CXC DOMAIN-CONTAINING PROTEIN-RELATED"/>
    <property type="match status" value="1"/>
</dbReference>
<gene>
    <name evidence="1" type="ORF">PLOB_00008379</name>
</gene>
<comment type="caution">
    <text evidence="1">The sequence shown here is derived from an EMBL/GenBank/DDBJ whole genome shotgun (WGS) entry which is preliminary data.</text>
</comment>
<protein>
    <submittedName>
        <fullName evidence="1">Uncharacterized protein</fullName>
    </submittedName>
</protein>
<organism evidence="1 2">
    <name type="scientific">Porites lobata</name>
    <dbReference type="NCBI Taxonomy" id="104759"/>
    <lineage>
        <taxon>Eukaryota</taxon>
        <taxon>Metazoa</taxon>
        <taxon>Cnidaria</taxon>
        <taxon>Anthozoa</taxon>
        <taxon>Hexacorallia</taxon>
        <taxon>Scleractinia</taxon>
        <taxon>Fungiina</taxon>
        <taxon>Poritidae</taxon>
        <taxon>Porites</taxon>
    </lineage>
</organism>
<dbReference type="PANTHER" id="PTHR46704:SF9">
    <property type="entry name" value="BHLH DOMAIN-CONTAINING PROTEIN"/>
    <property type="match status" value="1"/>
</dbReference>
<dbReference type="Proteomes" id="UP001159405">
    <property type="component" value="Unassembled WGS sequence"/>
</dbReference>
<proteinExistence type="predicted"/>